<dbReference type="GO" id="GO:0006793">
    <property type="term" value="P:phosphorus metabolic process"/>
    <property type="evidence" value="ECO:0007669"/>
    <property type="project" value="UniProtKB-ARBA"/>
</dbReference>
<evidence type="ECO:0000313" key="10">
    <source>
        <dbReference type="EMBL" id="OZS73485.1"/>
    </source>
</evidence>
<feature type="domain" description="PLD phosphodiesterase" evidence="8">
    <location>
        <begin position="145"/>
        <end position="172"/>
    </location>
</feature>
<keyword evidence="5" id="KW-0442">Lipid degradation</keyword>
<dbReference type="PANTHER" id="PTHR43856:SF1">
    <property type="entry name" value="MITOCHONDRIAL CARDIOLIPIN HYDROLASE"/>
    <property type="match status" value="1"/>
</dbReference>
<evidence type="ECO:0000256" key="3">
    <source>
        <dbReference type="ARBA" id="ARBA00012027"/>
    </source>
</evidence>
<keyword evidence="6" id="KW-0443">Lipid metabolism</keyword>
<dbReference type="InterPro" id="IPR025202">
    <property type="entry name" value="PLD-like_dom"/>
</dbReference>
<feature type="signal peptide" evidence="7">
    <location>
        <begin position="1"/>
        <end position="25"/>
    </location>
</feature>
<reference evidence="10 11" key="1">
    <citation type="submission" date="2017-07" db="EMBL/GenBank/DDBJ databases">
        <title>blaIMP-27 on transferable plasmids in Proteus mirabilis and Providencia rettgeri.</title>
        <authorList>
            <person name="Potter R."/>
        </authorList>
    </citation>
    <scope>NUCLEOTIDE SEQUENCE [LARGE SCALE GENOMIC DNA]</scope>
    <source>
        <strain evidence="10 11">PR1</strain>
    </source>
</reference>
<evidence type="ECO:0000256" key="4">
    <source>
        <dbReference type="ARBA" id="ARBA00022801"/>
    </source>
</evidence>
<comment type="catalytic activity">
    <reaction evidence="1">
        <text>a 1,2-diacyl-sn-glycero-3-phosphocholine + H2O = a 1,2-diacyl-sn-glycero-3-phosphate + choline + H(+)</text>
        <dbReference type="Rhea" id="RHEA:14445"/>
        <dbReference type="ChEBI" id="CHEBI:15354"/>
        <dbReference type="ChEBI" id="CHEBI:15377"/>
        <dbReference type="ChEBI" id="CHEBI:15378"/>
        <dbReference type="ChEBI" id="CHEBI:57643"/>
        <dbReference type="ChEBI" id="CHEBI:58608"/>
        <dbReference type="EC" id="3.1.4.4"/>
    </reaction>
</comment>
<dbReference type="RefSeq" id="WP_094962226.1">
    <property type="nucleotide sequence ID" value="NZ_CP139430.1"/>
</dbReference>
<dbReference type="EMBL" id="NOWC01000021">
    <property type="protein sequence ID" value="OZS73485.1"/>
    <property type="molecule type" value="Genomic_DNA"/>
</dbReference>
<dbReference type="InterPro" id="IPR051406">
    <property type="entry name" value="PLD_domain"/>
</dbReference>
<dbReference type="GO" id="GO:0016042">
    <property type="term" value="P:lipid catabolic process"/>
    <property type="evidence" value="ECO:0007669"/>
    <property type="project" value="UniProtKB-KW"/>
</dbReference>
<evidence type="ECO:0000256" key="5">
    <source>
        <dbReference type="ARBA" id="ARBA00022963"/>
    </source>
</evidence>
<gene>
    <name evidence="10" type="ORF">CHI95_16365</name>
    <name evidence="9" type="ORF">EX242_03715</name>
</gene>
<dbReference type="Proteomes" id="UP000216001">
    <property type="component" value="Unassembled WGS sequence"/>
</dbReference>
<protein>
    <recommendedName>
        <fullName evidence="3">phospholipase D</fullName>
        <ecNumber evidence="3">3.1.4.4</ecNumber>
    </recommendedName>
</protein>
<evidence type="ECO:0000256" key="6">
    <source>
        <dbReference type="ARBA" id="ARBA00023098"/>
    </source>
</evidence>
<evidence type="ECO:0000256" key="1">
    <source>
        <dbReference type="ARBA" id="ARBA00000798"/>
    </source>
</evidence>
<dbReference type="Gene3D" id="3.30.870.10">
    <property type="entry name" value="Endonuclease Chain A"/>
    <property type="match status" value="1"/>
</dbReference>
<keyword evidence="7" id="KW-0732">Signal</keyword>
<keyword evidence="4" id="KW-0378">Hydrolase</keyword>
<reference evidence="9" key="2">
    <citation type="submission" date="2019-02" db="EMBL/GenBank/DDBJ databases">
        <title>Genomic characterization of isolates from hospital effluents in KZN, South Africa.</title>
        <authorList>
            <person name="Ntshobeni N."/>
            <person name="Allam M."/>
            <person name="Ismail A."/>
            <person name="Amoako D."/>
            <person name="Essack S."/>
            <person name="Chenia H."/>
        </authorList>
    </citation>
    <scope>NUCLEOTIDE SEQUENCE</scope>
    <source>
        <strain evidence="9">AFE97_S1</strain>
    </source>
</reference>
<dbReference type="Proteomes" id="UP000824410">
    <property type="component" value="Unassembled WGS sequence"/>
</dbReference>
<feature type="chain" id="PRO_5044379749" description="phospholipase D" evidence="7">
    <location>
        <begin position="26"/>
        <end position="211"/>
    </location>
</feature>
<evidence type="ECO:0000259" key="8">
    <source>
        <dbReference type="PROSITE" id="PS50035"/>
    </source>
</evidence>
<accession>A0A264VQE4</accession>
<dbReference type="EC" id="3.1.4.4" evidence="3"/>
<comment type="caution">
    <text evidence="10">The sequence shown here is derived from an EMBL/GenBank/DDBJ whole genome shotgun (WGS) entry which is preliminary data.</text>
</comment>
<dbReference type="PROSITE" id="PS50035">
    <property type="entry name" value="PLD"/>
    <property type="match status" value="1"/>
</dbReference>
<dbReference type="PANTHER" id="PTHR43856">
    <property type="entry name" value="CARDIOLIPIN HYDROLASE"/>
    <property type="match status" value="1"/>
</dbReference>
<sequence>MDLKKRLLVSSLVFSLSLSAPNAFAFKIDDLLNGLGSSQEQSQQTPPRAEKGGQINNQTQIVIGFSPEGSAQKAIINAIRSAKSEIRLAAYSFTSRDIVKELVAAKKRGIDVKIVVDEKGNKSKHSISAMNTVKLAKIPIRTNGRYAIMHDKFIVVDRQTVETGSFNYSDSAHKRNSENAIVLYNLPEVAEVYLEHWERRWAGGIEPDMRY</sequence>
<dbReference type="EMBL" id="SHDO01000004">
    <property type="protein sequence ID" value="MBX6979374.1"/>
    <property type="molecule type" value="Genomic_DNA"/>
</dbReference>
<name>A0A264VQE4_PRORE</name>
<dbReference type="SUPFAM" id="SSF56024">
    <property type="entry name" value="Phospholipase D/nuclease"/>
    <property type="match status" value="1"/>
</dbReference>
<proteinExistence type="inferred from homology"/>
<evidence type="ECO:0000256" key="7">
    <source>
        <dbReference type="SAM" id="SignalP"/>
    </source>
</evidence>
<organism evidence="10 11">
    <name type="scientific">Providencia rettgeri</name>
    <dbReference type="NCBI Taxonomy" id="587"/>
    <lineage>
        <taxon>Bacteria</taxon>
        <taxon>Pseudomonadati</taxon>
        <taxon>Pseudomonadota</taxon>
        <taxon>Gammaproteobacteria</taxon>
        <taxon>Enterobacterales</taxon>
        <taxon>Morganellaceae</taxon>
        <taxon>Providencia</taxon>
    </lineage>
</organism>
<dbReference type="InterPro" id="IPR001736">
    <property type="entry name" value="PLipase_D/transphosphatidylase"/>
</dbReference>
<evidence type="ECO:0000313" key="11">
    <source>
        <dbReference type="Proteomes" id="UP000216001"/>
    </source>
</evidence>
<dbReference type="Pfam" id="PF13091">
    <property type="entry name" value="PLDc_2"/>
    <property type="match status" value="1"/>
</dbReference>
<comment type="similarity">
    <text evidence="2">Belongs to the phospholipase D family.</text>
</comment>
<dbReference type="GO" id="GO:0016891">
    <property type="term" value="F:RNA endonuclease activity producing 5'-phosphomonoesters, hydrolytic mechanism"/>
    <property type="evidence" value="ECO:0007669"/>
    <property type="project" value="TreeGrafter"/>
</dbReference>
<dbReference type="CDD" id="cd09170">
    <property type="entry name" value="PLDc_Nuc"/>
    <property type="match status" value="1"/>
</dbReference>
<dbReference type="AlphaFoldDB" id="A0A264VQE4"/>
<evidence type="ECO:0000313" key="9">
    <source>
        <dbReference type="EMBL" id="MBX6979374.1"/>
    </source>
</evidence>
<evidence type="ECO:0000256" key="2">
    <source>
        <dbReference type="ARBA" id="ARBA00008664"/>
    </source>
</evidence>
<dbReference type="GO" id="GO:0004630">
    <property type="term" value="F:phospholipase D activity"/>
    <property type="evidence" value="ECO:0007669"/>
    <property type="project" value="UniProtKB-EC"/>
</dbReference>
<dbReference type="SMART" id="SM00155">
    <property type="entry name" value="PLDc"/>
    <property type="match status" value="1"/>
</dbReference>